<dbReference type="AlphaFoldDB" id="A0A6G1JF46"/>
<feature type="signal peptide" evidence="2">
    <location>
        <begin position="1"/>
        <end position="20"/>
    </location>
</feature>
<reference evidence="3" key="1">
    <citation type="journal article" date="2020" name="Stud. Mycol.">
        <title>101 Dothideomycetes genomes: a test case for predicting lifestyles and emergence of pathogens.</title>
        <authorList>
            <person name="Haridas S."/>
            <person name="Albert R."/>
            <person name="Binder M."/>
            <person name="Bloem J."/>
            <person name="Labutti K."/>
            <person name="Salamov A."/>
            <person name="Andreopoulos B."/>
            <person name="Baker S."/>
            <person name="Barry K."/>
            <person name="Bills G."/>
            <person name="Bluhm B."/>
            <person name="Cannon C."/>
            <person name="Castanera R."/>
            <person name="Culley D."/>
            <person name="Daum C."/>
            <person name="Ezra D."/>
            <person name="Gonzalez J."/>
            <person name="Henrissat B."/>
            <person name="Kuo A."/>
            <person name="Liang C."/>
            <person name="Lipzen A."/>
            <person name="Lutzoni F."/>
            <person name="Magnuson J."/>
            <person name="Mondo S."/>
            <person name="Nolan M."/>
            <person name="Ohm R."/>
            <person name="Pangilinan J."/>
            <person name="Park H.-J."/>
            <person name="Ramirez L."/>
            <person name="Alfaro M."/>
            <person name="Sun H."/>
            <person name="Tritt A."/>
            <person name="Yoshinaga Y."/>
            <person name="Zwiers L.-H."/>
            <person name="Turgeon B."/>
            <person name="Goodwin S."/>
            <person name="Spatafora J."/>
            <person name="Crous P."/>
            <person name="Grigoriev I."/>
        </authorList>
    </citation>
    <scope>NUCLEOTIDE SEQUENCE</scope>
    <source>
        <strain evidence="3">CBS 122367</strain>
    </source>
</reference>
<sequence>MKFALTVFVGVLAALGFGVAADTVTADGPPDQVILKLFGRDRSQPEIACDNSQTVVQNRGIFKRLGDMLGFESAKTPTECTDSGKKRASPTPDDNTTTALASIFSDPSTEVNFNMTEGPLATTSATDTGRLAARDVSSHKVHMRWGGRRQHVGQKDVGELMQNIWDEVNKLCPGGTFGHVCDNKKEGKIRDIGNAWKGDWHAHGGAYLKVWVPMAYWPYGYAGMREALMELAPWLFASEKNVRYCHIPGWGLVSINHKAWMTVRIQLNGKTNEQFGGCEHTKKMVQSKGFEGKANKLFKDAIRTPIDAEYHCYNDQGYEWFQ</sequence>
<keyword evidence="2" id="KW-0732">Signal</keyword>
<dbReference type="Proteomes" id="UP000799291">
    <property type="component" value="Unassembled WGS sequence"/>
</dbReference>
<feature type="chain" id="PRO_5026087099" description="Ecp2 effector protein domain-containing protein" evidence="2">
    <location>
        <begin position="21"/>
        <end position="322"/>
    </location>
</feature>
<protein>
    <recommendedName>
        <fullName evidence="5">Ecp2 effector protein domain-containing protein</fullName>
    </recommendedName>
</protein>
<evidence type="ECO:0000256" key="2">
    <source>
        <dbReference type="SAM" id="SignalP"/>
    </source>
</evidence>
<evidence type="ECO:0000256" key="1">
    <source>
        <dbReference type="SAM" id="MobiDB-lite"/>
    </source>
</evidence>
<proteinExistence type="predicted"/>
<evidence type="ECO:0000313" key="4">
    <source>
        <dbReference type="Proteomes" id="UP000799291"/>
    </source>
</evidence>
<feature type="region of interest" description="Disordered" evidence="1">
    <location>
        <begin position="74"/>
        <end position="96"/>
    </location>
</feature>
<gene>
    <name evidence="3" type="ORF">K458DRAFT_383830</name>
</gene>
<evidence type="ECO:0000313" key="3">
    <source>
        <dbReference type="EMBL" id="KAF2689172.1"/>
    </source>
</evidence>
<accession>A0A6G1JF46</accession>
<dbReference type="EMBL" id="MU005572">
    <property type="protein sequence ID" value="KAF2689172.1"/>
    <property type="molecule type" value="Genomic_DNA"/>
</dbReference>
<keyword evidence="4" id="KW-1185">Reference proteome</keyword>
<organism evidence="3 4">
    <name type="scientific">Lentithecium fluviatile CBS 122367</name>
    <dbReference type="NCBI Taxonomy" id="1168545"/>
    <lineage>
        <taxon>Eukaryota</taxon>
        <taxon>Fungi</taxon>
        <taxon>Dikarya</taxon>
        <taxon>Ascomycota</taxon>
        <taxon>Pezizomycotina</taxon>
        <taxon>Dothideomycetes</taxon>
        <taxon>Pleosporomycetidae</taxon>
        <taxon>Pleosporales</taxon>
        <taxon>Massarineae</taxon>
        <taxon>Lentitheciaceae</taxon>
        <taxon>Lentithecium</taxon>
    </lineage>
</organism>
<name>A0A6G1JF46_9PLEO</name>
<evidence type="ECO:0008006" key="5">
    <source>
        <dbReference type="Google" id="ProtNLM"/>
    </source>
</evidence>